<keyword evidence="2" id="KW-0418">Kinase</keyword>
<keyword evidence="2" id="KW-0808">Transferase</keyword>
<proteinExistence type="predicted"/>
<dbReference type="SUPFAM" id="SSF56112">
    <property type="entry name" value="Protein kinase-like (PK-like)"/>
    <property type="match status" value="1"/>
</dbReference>
<dbReference type="Gene3D" id="3.30.200.20">
    <property type="entry name" value="Phosphorylase Kinase, domain 1"/>
    <property type="match status" value="1"/>
</dbReference>
<evidence type="ECO:0000313" key="2">
    <source>
        <dbReference type="EMBL" id="KAK3326818.1"/>
    </source>
</evidence>
<organism evidence="2 3">
    <name type="scientific">Apodospora peruviana</name>
    <dbReference type="NCBI Taxonomy" id="516989"/>
    <lineage>
        <taxon>Eukaryota</taxon>
        <taxon>Fungi</taxon>
        <taxon>Dikarya</taxon>
        <taxon>Ascomycota</taxon>
        <taxon>Pezizomycotina</taxon>
        <taxon>Sordariomycetes</taxon>
        <taxon>Sordariomycetidae</taxon>
        <taxon>Sordariales</taxon>
        <taxon>Lasiosphaeriaceae</taxon>
        <taxon>Apodospora</taxon>
    </lineage>
</organism>
<dbReference type="InterPro" id="IPR011009">
    <property type="entry name" value="Kinase-like_dom_sf"/>
</dbReference>
<reference evidence="2" key="1">
    <citation type="journal article" date="2023" name="Mol. Phylogenet. Evol.">
        <title>Genome-scale phylogeny and comparative genomics of the fungal order Sordariales.</title>
        <authorList>
            <person name="Hensen N."/>
            <person name="Bonometti L."/>
            <person name="Westerberg I."/>
            <person name="Brannstrom I.O."/>
            <person name="Guillou S."/>
            <person name="Cros-Aarteil S."/>
            <person name="Calhoun S."/>
            <person name="Haridas S."/>
            <person name="Kuo A."/>
            <person name="Mondo S."/>
            <person name="Pangilinan J."/>
            <person name="Riley R."/>
            <person name="LaButti K."/>
            <person name="Andreopoulos B."/>
            <person name="Lipzen A."/>
            <person name="Chen C."/>
            <person name="Yan M."/>
            <person name="Daum C."/>
            <person name="Ng V."/>
            <person name="Clum A."/>
            <person name="Steindorff A."/>
            <person name="Ohm R.A."/>
            <person name="Martin F."/>
            <person name="Silar P."/>
            <person name="Natvig D.O."/>
            <person name="Lalanne C."/>
            <person name="Gautier V."/>
            <person name="Ament-Velasquez S.L."/>
            <person name="Kruys A."/>
            <person name="Hutchinson M.I."/>
            <person name="Powell A.J."/>
            <person name="Barry K."/>
            <person name="Miller A.N."/>
            <person name="Grigoriev I.V."/>
            <person name="Debuchy R."/>
            <person name="Gladieux P."/>
            <person name="Hiltunen Thoren M."/>
            <person name="Johannesson H."/>
        </authorList>
    </citation>
    <scope>NUCLEOTIDE SEQUENCE</scope>
    <source>
        <strain evidence="2">CBS 118394</strain>
    </source>
</reference>
<protein>
    <submittedName>
        <fullName evidence="2">Kinase-like domain-containing protein</fullName>
    </submittedName>
</protein>
<keyword evidence="3" id="KW-1185">Reference proteome</keyword>
<dbReference type="PANTHER" id="PTHR24359:SF1">
    <property type="entry name" value="INHIBITOR OF NUCLEAR FACTOR KAPPA-B KINASE EPSILON SUBUNIT HOMOLOG 1-RELATED"/>
    <property type="match status" value="1"/>
</dbReference>
<dbReference type="Pfam" id="PF00069">
    <property type="entry name" value="Pkinase"/>
    <property type="match status" value="1"/>
</dbReference>
<evidence type="ECO:0000313" key="3">
    <source>
        <dbReference type="Proteomes" id="UP001283341"/>
    </source>
</evidence>
<gene>
    <name evidence="2" type="ORF">B0H66DRAFT_574085</name>
</gene>
<accession>A0AAE0IKG3</accession>
<name>A0AAE0IKG3_9PEZI</name>
<dbReference type="GO" id="GO:0004674">
    <property type="term" value="F:protein serine/threonine kinase activity"/>
    <property type="evidence" value="ECO:0007669"/>
    <property type="project" value="TreeGrafter"/>
</dbReference>
<dbReference type="GO" id="GO:0005524">
    <property type="term" value="F:ATP binding"/>
    <property type="evidence" value="ECO:0007669"/>
    <property type="project" value="InterPro"/>
</dbReference>
<sequence length="271" mass="29762">MDFSGDHVGLSSSASVASTLSWNTGSSRTRISTLSSAAFSNQGEVSTLSLDGVIQTVKSLNLRQCLYNQVRWEEKLGEGETFIVHRCELRSQDGQNVPLAIKHLKVSTAPDDSTYRRRLKSVILELRIMRHPPLRAHPNITDVFGYGWHKSSNNGTVAGEDADDQVKIMPYLLVPYAVHRTFREYLSVAPGKISIENKEILLGDVASAIAGLHACGIVHGDTKLDNVLVFDSWDRPSATIAKLADFGHSIVLGNTRQEGSDEPLRYTGTFP</sequence>
<dbReference type="EMBL" id="JAUEDM010000002">
    <property type="protein sequence ID" value="KAK3326818.1"/>
    <property type="molecule type" value="Genomic_DNA"/>
</dbReference>
<comment type="caution">
    <text evidence="2">The sequence shown here is derived from an EMBL/GenBank/DDBJ whole genome shotgun (WGS) entry which is preliminary data.</text>
</comment>
<dbReference type="InterPro" id="IPR000719">
    <property type="entry name" value="Prot_kinase_dom"/>
</dbReference>
<reference evidence="2" key="2">
    <citation type="submission" date="2023-06" db="EMBL/GenBank/DDBJ databases">
        <authorList>
            <consortium name="Lawrence Berkeley National Laboratory"/>
            <person name="Haridas S."/>
            <person name="Hensen N."/>
            <person name="Bonometti L."/>
            <person name="Westerberg I."/>
            <person name="Brannstrom I.O."/>
            <person name="Guillou S."/>
            <person name="Cros-Aarteil S."/>
            <person name="Calhoun S."/>
            <person name="Kuo A."/>
            <person name="Mondo S."/>
            <person name="Pangilinan J."/>
            <person name="Riley R."/>
            <person name="Labutti K."/>
            <person name="Andreopoulos B."/>
            <person name="Lipzen A."/>
            <person name="Chen C."/>
            <person name="Yanf M."/>
            <person name="Daum C."/>
            <person name="Ng V."/>
            <person name="Clum A."/>
            <person name="Steindorff A."/>
            <person name="Ohm R."/>
            <person name="Martin F."/>
            <person name="Silar P."/>
            <person name="Natvig D."/>
            <person name="Lalanne C."/>
            <person name="Gautier V."/>
            <person name="Ament-Velasquez S.L."/>
            <person name="Kruys A."/>
            <person name="Hutchinson M.I."/>
            <person name="Powell A.J."/>
            <person name="Barry K."/>
            <person name="Miller A.N."/>
            <person name="Grigoriev I.V."/>
            <person name="Debuchy R."/>
            <person name="Gladieux P."/>
            <person name="Thoren M.H."/>
            <person name="Johannesson H."/>
        </authorList>
    </citation>
    <scope>NUCLEOTIDE SEQUENCE</scope>
    <source>
        <strain evidence="2">CBS 118394</strain>
    </source>
</reference>
<dbReference type="AlphaFoldDB" id="A0AAE0IKG3"/>
<feature type="domain" description="Protein kinase" evidence="1">
    <location>
        <begin position="70"/>
        <end position="271"/>
    </location>
</feature>
<evidence type="ECO:0000259" key="1">
    <source>
        <dbReference type="PROSITE" id="PS50011"/>
    </source>
</evidence>
<dbReference type="SMART" id="SM00220">
    <property type="entry name" value="S_TKc"/>
    <property type="match status" value="1"/>
</dbReference>
<dbReference type="PANTHER" id="PTHR24359">
    <property type="entry name" value="SERINE/THREONINE-PROTEIN KINASE SBK1"/>
    <property type="match status" value="1"/>
</dbReference>
<dbReference type="PROSITE" id="PS50011">
    <property type="entry name" value="PROTEIN_KINASE_DOM"/>
    <property type="match status" value="1"/>
</dbReference>
<dbReference type="Gene3D" id="1.10.510.10">
    <property type="entry name" value="Transferase(Phosphotransferase) domain 1"/>
    <property type="match status" value="1"/>
</dbReference>
<dbReference type="Proteomes" id="UP001283341">
    <property type="component" value="Unassembled WGS sequence"/>
</dbReference>